<reference evidence="1" key="1">
    <citation type="submission" date="2022-08" db="EMBL/GenBank/DDBJ databases">
        <title>Genome sequencing of Pelomonas sp. UHG3.</title>
        <authorList>
            <person name="So Y."/>
        </authorList>
    </citation>
    <scope>NUCLEOTIDE SEQUENCE</scope>
    <source>
        <strain evidence="1">UHG3</strain>
    </source>
</reference>
<name>A0ACC6CBA9_9BURK</name>
<gene>
    <name evidence="1" type="ORF">NYO99_11835</name>
</gene>
<accession>A0ACC6CBA9</accession>
<evidence type="ECO:0000313" key="2">
    <source>
        <dbReference type="Proteomes" id="UP001076464"/>
    </source>
</evidence>
<organism evidence="1 2">
    <name type="scientific">Roseateles hydrophilus</name>
    <dbReference type="NCBI Taxonomy" id="2975054"/>
    <lineage>
        <taxon>Bacteria</taxon>
        <taxon>Pseudomonadati</taxon>
        <taxon>Pseudomonadota</taxon>
        <taxon>Betaproteobacteria</taxon>
        <taxon>Burkholderiales</taxon>
        <taxon>Sphaerotilaceae</taxon>
        <taxon>Roseateles</taxon>
    </lineage>
</organism>
<keyword evidence="2" id="KW-1185">Reference proteome</keyword>
<comment type="caution">
    <text evidence="1">The sequence shown here is derived from an EMBL/GenBank/DDBJ whole genome shotgun (WGS) entry which is preliminary data.</text>
</comment>
<dbReference type="EMBL" id="JAPPUY010000003">
    <property type="protein sequence ID" value="MCY4745665.1"/>
    <property type="molecule type" value="Genomic_DNA"/>
</dbReference>
<evidence type="ECO:0000313" key="1">
    <source>
        <dbReference type="EMBL" id="MCY4745665.1"/>
    </source>
</evidence>
<proteinExistence type="predicted"/>
<dbReference type="Proteomes" id="UP001076464">
    <property type="component" value="Unassembled WGS sequence"/>
</dbReference>
<protein>
    <submittedName>
        <fullName evidence="1">Uncharacterized protein</fullName>
    </submittedName>
</protein>
<sequence>MEIIKAGLRERLWQEPDSAATNDYYWRRKTRADDEGVHRFVAPDVAGPQGQRLWAWLAGFGQAWNLPRGPENAEQARRDFNWLGSPGSPVAQTSYHMACALELLGVSLVSKESIARLLEIGAPSDPAKVFHGPDREWIKRVWNGIYALMEQCLLAVDAKVEDLPEACFAPLRRDGTDRTVQAFKRWGKGGYADWREFTAALGKDDVWCLNLKSTPNAYWHPIIRIWACHRPYHTVAVPFQPVLAESWVGRCRRPEGEVGFPQKDAPWGRQPSFVSPIALLIAAMAMDKYISSDKAKLRRLEEFMKNQNALFGVVRIGDNWAPDDVFARISQLRLLAQGRVMGAPLNPAGPQERPGARFLASPEKQSNQSMLAGAQGVVQAVRLRPPTFHGNDRSTLAVRIPYAALGTALDDVLAQWVLDGPACFVDVLDDATLVHEAVFLAEVEAVDRAEPAADAIELLLRPRPPACSRLLRHWEGTIPDHALQYECWLVNAAANPQVMQPMLLLRVTM</sequence>